<proteinExistence type="predicted"/>
<keyword evidence="3" id="KW-1185">Reference proteome</keyword>
<reference evidence="3" key="1">
    <citation type="journal article" date="2018" name="Gigascience">
        <title>Genome assembly of the Pink Ipe (Handroanthus impetiginosus, Bignoniaceae), a highly valued, ecologically keystone Neotropical timber forest tree.</title>
        <authorList>
            <person name="Silva-Junior O.B."/>
            <person name="Grattapaglia D."/>
            <person name="Novaes E."/>
            <person name="Collevatti R.G."/>
        </authorList>
    </citation>
    <scope>NUCLEOTIDE SEQUENCE [LARGE SCALE GENOMIC DNA]</scope>
    <source>
        <strain evidence="3">cv. UFG-1</strain>
    </source>
</reference>
<dbReference type="Proteomes" id="UP000231279">
    <property type="component" value="Unassembled WGS sequence"/>
</dbReference>
<dbReference type="InterPro" id="IPR036047">
    <property type="entry name" value="F-box-like_dom_sf"/>
</dbReference>
<dbReference type="SUPFAM" id="SSF81383">
    <property type="entry name" value="F-box domain"/>
    <property type="match status" value="1"/>
</dbReference>
<dbReference type="InterPro" id="IPR017451">
    <property type="entry name" value="F-box-assoc_interact_dom"/>
</dbReference>
<dbReference type="STRING" id="429701.A0A2G9HCD5"/>
<dbReference type="InterPro" id="IPR006527">
    <property type="entry name" value="F-box-assoc_dom_typ1"/>
</dbReference>
<dbReference type="Gene3D" id="1.20.1280.50">
    <property type="match status" value="1"/>
</dbReference>
<evidence type="ECO:0000313" key="3">
    <source>
        <dbReference type="Proteomes" id="UP000231279"/>
    </source>
</evidence>
<dbReference type="Pfam" id="PF07734">
    <property type="entry name" value="FBA_1"/>
    <property type="match status" value="1"/>
</dbReference>
<accession>A0A2G9HCD5</accession>
<feature type="domain" description="F-box" evidence="1">
    <location>
        <begin position="1"/>
        <end position="44"/>
    </location>
</feature>
<gene>
    <name evidence="2" type="ORF">CDL12_12169</name>
</gene>
<dbReference type="InterPro" id="IPR050796">
    <property type="entry name" value="SCF_F-box_component"/>
</dbReference>
<dbReference type="PROSITE" id="PS50181">
    <property type="entry name" value="FBOX"/>
    <property type="match status" value="1"/>
</dbReference>
<dbReference type="PANTHER" id="PTHR31672">
    <property type="entry name" value="BNACNNG10540D PROTEIN"/>
    <property type="match status" value="1"/>
</dbReference>
<dbReference type="OrthoDB" id="5314306at2759"/>
<protein>
    <recommendedName>
        <fullName evidence="1">F-box domain-containing protein</fullName>
    </recommendedName>
</protein>
<evidence type="ECO:0000313" key="2">
    <source>
        <dbReference type="EMBL" id="PIN15192.1"/>
    </source>
</evidence>
<dbReference type="InterPro" id="IPR001810">
    <property type="entry name" value="F-box_dom"/>
</dbReference>
<dbReference type="PANTHER" id="PTHR31672:SF13">
    <property type="entry name" value="F-BOX PROTEIN CPR30-LIKE"/>
    <property type="match status" value="1"/>
</dbReference>
<dbReference type="AlphaFoldDB" id="A0A2G9HCD5"/>
<dbReference type="CDD" id="cd22157">
    <property type="entry name" value="F-box_AtFBW1-like"/>
    <property type="match status" value="1"/>
</dbReference>
<evidence type="ECO:0000259" key="1">
    <source>
        <dbReference type="PROSITE" id="PS50181"/>
    </source>
</evidence>
<dbReference type="NCBIfam" id="TIGR01640">
    <property type="entry name" value="F_box_assoc_1"/>
    <property type="match status" value="1"/>
</dbReference>
<dbReference type="Pfam" id="PF00646">
    <property type="entry name" value="F-box"/>
    <property type="match status" value="1"/>
</dbReference>
<name>A0A2G9HCD5_9LAMI</name>
<organism evidence="2 3">
    <name type="scientific">Handroanthus impetiginosus</name>
    <dbReference type="NCBI Taxonomy" id="429701"/>
    <lineage>
        <taxon>Eukaryota</taxon>
        <taxon>Viridiplantae</taxon>
        <taxon>Streptophyta</taxon>
        <taxon>Embryophyta</taxon>
        <taxon>Tracheophyta</taxon>
        <taxon>Spermatophyta</taxon>
        <taxon>Magnoliopsida</taxon>
        <taxon>eudicotyledons</taxon>
        <taxon>Gunneridae</taxon>
        <taxon>Pentapetalae</taxon>
        <taxon>asterids</taxon>
        <taxon>lamiids</taxon>
        <taxon>Lamiales</taxon>
        <taxon>Bignoniaceae</taxon>
        <taxon>Crescentiina</taxon>
        <taxon>Tabebuia alliance</taxon>
        <taxon>Handroanthus</taxon>
    </lineage>
</organism>
<sequence>MSDYLPQEVLINILTRLPPKSLIKFRCVSKSWNSLISSRYFISLHNEQSLLSQPKDRLIMRRYSKNHSAEIYSVYSDTDEFHEDKNIRIENPFCSFTRFYYRIVGSSNGVLCLSDDSFGHTHSIYLWNPTIRRKVTLPLPKSTFESTWPCMCVLGFGFDVKNGDYKVVRVAYAKVESGYSVPPKVEVYALSEGNWRGVSGKFPRSWMVEYFWSQAFLNGNVHWIAYRSNPGKAQTENLITVFDLSYEVFDEMPLPEELNNEVPFNLNVAVVEESLAVYQYDTCVWSESCSIWVMKKYGDVKSWSKEFHVDLEGGIGNILGVRRNGDLLLTSRNGELIGYNADKGTLTELGVLGTKDSFYACSHFESLALLVEGEGAQERKLVKNGDEYDGGVEKVELRRHSSMLQCLMAMLEGWYM</sequence>
<comment type="caution">
    <text evidence="2">The sequence shown here is derived from an EMBL/GenBank/DDBJ whole genome shotgun (WGS) entry which is preliminary data.</text>
</comment>
<dbReference type="SMART" id="SM00256">
    <property type="entry name" value="FBOX"/>
    <property type="match status" value="1"/>
</dbReference>
<dbReference type="EMBL" id="NKXS01002126">
    <property type="protein sequence ID" value="PIN15192.1"/>
    <property type="molecule type" value="Genomic_DNA"/>
</dbReference>